<dbReference type="AlphaFoldDB" id="A0A1S7DQF5"/>
<protein>
    <recommendedName>
        <fullName evidence="3">Phage portal protein</fullName>
    </recommendedName>
</protein>
<proteinExistence type="predicted"/>
<evidence type="ECO:0000313" key="1">
    <source>
        <dbReference type="EMBL" id="AQY21349.1"/>
    </source>
</evidence>
<evidence type="ECO:0000313" key="2">
    <source>
        <dbReference type="Proteomes" id="UP000189883"/>
    </source>
</evidence>
<evidence type="ECO:0008006" key="3">
    <source>
        <dbReference type="Google" id="ProtNLM"/>
    </source>
</evidence>
<organism evidence="1 2">
    <name type="scientific">Riemerella anatipestifer</name>
    <name type="common">Moraxella anatipestifer</name>
    <dbReference type="NCBI Taxonomy" id="34085"/>
    <lineage>
        <taxon>Bacteria</taxon>
        <taxon>Pseudomonadati</taxon>
        <taxon>Bacteroidota</taxon>
        <taxon>Flavobacteriia</taxon>
        <taxon>Flavobacteriales</taxon>
        <taxon>Weeksellaceae</taxon>
        <taxon>Riemerella</taxon>
    </lineage>
</organism>
<dbReference type="Pfam" id="PF05133">
    <property type="entry name" value="SPP1_portal"/>
    <property type="match status" value="1"/>
</dbReference>
<accession>A0A1S7DQF5</accession>
<dbReference type="Proteomes" id="UP000189883">
    <property type="component" value="Chromosome"/>
</dbReference>
<dbReference type="EMBL" id="CP011859">
    <property type="protein sequence ID" value="AQY21349.1"/>
    <property type="molecule type" value="Genomic_DNA"/>
</dbReference>
<name>A0A1S7DQF5_RIEAN</name>
<dbReference type="RefSeq" id="WP_079206573.1">
    <property type="nucleotide sequence ID" value="NZ_CP011859.1"/>
</dbReference>
<dbReference type="InterPro" id="IPR021145">
    <property type="entry name" value="Portal_protein_SPP1_Gp6-like"/>
</dbReference>
<sequence>MKISEFTKTEDLQEQVKALTTEREGRADIKELKEEWEVSQHKVMKTEYLPDKQIKNKEGQVTGIKKVNRISAPFQKKIVNTAVVFGFGNEVELVKSHFKENSDEEKVFNAVKKILDDNKAATFNRKVARECYRATEVAEVWYYEKTETHEEYGFPCDYKIRVKLLTPWNGENLYPHFDSYDKLRAFVRAFSVGKQEYLDVYTSSEYQRYKKTNGIWEKDQITDGDNEIPVYLDLSQTIGKIPVIYASQENAEWRDVQSDIERLELLFSRHAEINDYHAAPKIFIEGELMSTPQAGEANGVIQGSIGTKAHILSWDHSPESIKLEIATRLSNIFKFTQTPDVSFESVKALNQISGVMLKMLFMDAHLKVLEKEEIWDEYYERRFNLLKTYVGKLLNPSLEKASKSLSIKPKFNPYMIDDLKSKIEMLMTANGNKPIVSHQGSVVLGNLAEDIQEEWKIIKTESEEEKQKDIFQSIKL</sequence>
<reference evidence="1 2" key="1">
    <citation type="submission" date="2015-06" db="EMBL/GenBank/DDBJ databases">
        <title>R. anatipestifer strain HXb2 is the most virulent strain so far, and the genome sequence would help us uncover the pathogenesis.</title>
        <authorList>
            <person name="Hu Q."/>
            <person name="Qi J."/>
            <person name="Bo H."/>
            <person name="Liu G."/>
            <person name="Tao M."/>
            <person name="Ding Y."/>
            <person name="Xue Y."/>
        </authorList>
    </citation>
    <scope>NUCLEOTIDE SEQUENCE [LARGE SCALE GENOMIC DNA]</scope>
    <source>
        <strain evidence="1 2">HXb2</strain>
    </source>
</reference>
<gene>
    <name evidence="1" type="ORF">AB406_0390</name>
</gene>